<dbReference type="Proteomes" id="UP000053236">
    <property type="component" value="Unassembled WGS sequence"/>
</dbReference>
<protein>
    <submittedName>
        <fullName evidence="2">Uncharacterized protein</fullName>
    </submittedName>
</protein>
<evidence type="ECO:0000256" key="1">
    <source>
        <dbReference type="SAM" id="SignalP"/>
    </source>
</evidence>
<dbReference type="VEuPathDB" id="FungiDB:PPTG_23183"/>
<reference evidence="2" key="1">
    <citation type="submission" date="2013-11" db="EMBL/GenBank/DDBJ databases">
        <title>The Genome Sequence of Phytophthora parasitica CJ02B3.</title>
        <authorList>
            <consortium name="The Broad Institute Genomics Platform"/>
            <person name="Russ C."/>
            <person name="Tyler B."/>
            <person name="Panabieres F."/>
            <person name="Shan W."/>
            <person name="Tripathy S."/>
            <person name="Grunwald N."/>
            <person name="Machado M."/>
            <person name="Johnson C.S."/>
            <person name="Arredondo F."/>
            <person name="Hong C."/>
            <person name="Coffey M."/>
            <person name="Young S.K."/>
            <person name="Zeng Q."/>
            <person name="Gargeya S."/>
            <person name="Fitzgerald M."/>
            <person name="Abouelleil A."/>
            <person name="Alvarado L."/>
            <person name="Chapman S.B."/>
            <person name="Gainer-Dewar J."/>
            <person name="Goldberg J."/>
            <person name="Griggs A."/>
            <person name="Gujja S."/>
            <person name="Hansen M."/>
            <person name="Howarth C."/>
            <person name="Imamovic A."/>
            <person name="Ireland A."/>
            <person name="Larimer J."/>
            <person name="McCowan C."/>
            <person name="Murphy C."/>
            <person name="Pearson M."/>
            <person name="Poon T.W."/>
            <person name="Priest M."/>
            <person name="Roberts A."/>
            <person name="Saif S."/>
            <person name="Shea T."/>
            <person name="Sykes S."/>
            <person name="Wortman J."/>
            <person name="Nusbaum C."/>
            <person name="Birren B."/>
        </authorList>
    </citation>
    <scope>NUCLEOTIDE SEQUENCE [LARGE SCALE GENOMIC DNA]</scope>
    <source>
        <strain evidence="2">CJ02B3</strain>
    </source>
</reference>
<organism evidence="2">
    <name type="scientific">Phytophthora nicotianae</name>
    <name type="common">Potato buckeye rot agent</name>
    <name type="synonym">Phytophthora parasitica</name>
    <dbReference type="NCBI Taxonomy" id="4792"/>
    <lineage>
        <taxon>Eukaryota</taxon>
        <taxon>Sar</taxon>
        <taxon>Stramenopiles</taxon>
        <taxon>Oomycota</taxon>
        <taxon>Peronosporomycetes</taxon>
        <taxon>Peronosporales</taxon>
        <taxon>Peronosporaceae</taxon>
        <taxon>Phytophthora</taxon>
    </lineage>
</organism>
<feature type="chain" id="PRO_5004816240" evidence="1">
    <location>
        <begin position="20"/>
        <end position="137"/>
    </location>
</feature>
<sequence length="137" mass="15528">MYVSLQLVLSVCCIKLAIMCSRRYIEPLRVLYRYSGLRFLLISELCSTTALWPGEACQTIASLKLNLLASKLIMWATMLQYVRPSESATESTSRMTTSICNAFDCSAISVKNVLNDHRTTFDNFVKSISRMESSIRH</sequence>
<keyword evidence="1" id="KW-0732">Signal</keyword>
<feature type="signal peptide" evidence="1">
    <location>
        <begin position="1"/>
        <end position="19"/>
    </location>
</feature>
<dbReference type="AlphaFoldDB" id="W2GM23"/>
<name>W2GM23_PHYNI</name>
<gene>
    <name evidence="2" type="ORF">L915_10920</name>
</gene>
<accession>W2GM23</accession>
<dbReference type="EMBL" id="KI686896">
    <property type="protein sequence ID" value="ETK84068.1"/>
    <property type="molecule type" value="Genomic_DNA"/>
</dbReference>
<evidence type="ECO:0000313" key="2">
    <source>
        <dbReference type="EMBL" id="ETK84068.1"/>
    </source>
</evidence>
<proteinExistence type="predicted"/>